<evidence type="ECO:0000259" key="3">
    <source>
        <dbReference type="PROSITE" id="PS51782"/>
    </source>
</evidence>
<protein>
    <submittedName>
        <fullName evidence="4">N-acetylmuramoyl-L-alanine amidase</fullName>
    </submittedName>
</protein>
<sequence>MNRRMMIFAMALLVSFGMGGSAPSMIRAAQEGGQDSILSSDEEISGWEAVTKDSPAVSSETPPDTENTTSDDAETPTSRTSPSPSSETSTFNLDSLGPTIERILNLLQRIFELIAQLMGVPGGSGTGPGTAGTGSTGSTGSTGGSESTSSSASTPTYTVQPGDSLWKIAEKFLGNGSRYPELVEANKDKYPSLLKNPNLIYPGWVLKIPGGGSSGTSSGVSDTTSSDGGSTGVTGGGSGSTGSTAGGTSGVAGVPPLERPHGRAGIERVFGARGTNQITVSMPAGPGGQMVAVTCHRLIAGRLKAVFEEIKARGLSRYIKSFDGCFNNRNKRGGSSPSTHAWGIAVDLNASENPMGSSRMTEGQRQLAEVFRKYGFYQLPNDPMHFQYCTGY</sequence>
<dbReference type="Gene3D" id="3.10.350.10">
    <property type="entry name" value="LysM domain"/>
    <property type="match status" value="1"/>
</dbReference>
<evidence type="ECO:0000256" key="1">
    <source>
        <dbReference type="SAM" id="MobiDB-lite"/>
    </source>
</evidence>
<organism evidence="4 5">
    <name type="scientific">Candidatus Ozemobacter sibiricus</name>
    <dbReference type="NCBI Taxonomy" id="2268124"/>
    <lineage>
        <taxon>Bacteria</taxon>
        <taxon>Candidatus Ozemobacteria</taxon>
        <taxon>Candidatus Ozemobacterales</taxon>
        <taxon>Candidatus Ozemobacteraceae</taxon>
        <taxon>Candidatus Ozemobacter</taxon>
    </lineage>
</organism>
<dbReference type="Pfam" id="PF13539">
    <property type="entry name" value="Peptidase_M15_4"/>
    <property type="match status" value="1"/>
</dbReference>
<feature type="region of interest" description="Disordered" evidence="1">
    <location>
        <begin position="212"/>
        <end position="262"/>
    </location>
</feature>
<dbReference type="Pfam" id="PF01476">
    <property type="entry name" value="LysM"/>
    <property type="match status" value="1"/>
</dbReference>
<proteinExistence type="predicted"/>
<dbReference type="SUPFAM" id="SSF54106">
    <property type="entry name" value="LysM domain"/>
    <property type="match status" value="1"/>
</dbReference>
<dbReference type="AlphaFoldDB" id="A0A367ZCG8"/>
<feature type="region of interest" description="Disordered" evidence="1">
    <location>
        <begin position="124"/>
        <end position="160"/>
    </location>
</feature>
<gene>
    <name evidence="4" type="ORF">OZSIB_3726</name>
</gene>
<feature type="compositionally biased region" description="Low complexity" evidence="1">
    <location>
        <begin position="215"/>
        <end position="228"/>
    </location>
</feature>
<dbReference type="InterPro" id="IPR036779">
    <property type="entry name" value="LysM_dom_sf"/>
</dbReference>
<dbReference type="PROSITE" id="PS51782">
    <property type="entry name" value="LYSM"/>
    <property type="match status" value="1"/>
</dbReference>
<name>A0A367ZCG8_9BACT</name>
<feature type="compositionally biased region" description="Gly residues" evidence="1">
    <location>
        <begin position="124"/>
        <end position="143"/>
    </location>
</feature>
<feature type="compositionally biased region" description="Low complexity" evidence="1">
    <location>
        <begin position="75"/>
        <end position="90"/>
    </location>
</feature>
<feature type="chain" id="PRO_5016952041" evidence="2">
    <location>
        <begin position="21"/>
        <end position="392"/>
    </location>
</feature>
<reference evidence="4 5" key="1">
    <citation type="submission" date="2018-05" db="EMBL/GenBank/DDBJ databases">
        <title>A metagenomic window into the 2 km-deep terrestrial subsurface aquifer revealed taxonomically and functionally diverse microbial community comprising novel uncultured bacterial lineages.</title>
        <authorList>
            <person name="Kadnikov V.V."/>
            <person name="Mardanov A.V."/>
            <person name="Beletsky A.V."/>
            <person name="Banks D."/>
            <person name="Pimenov N.V."/>
            <person name="Frank Y.A."/>
            <person name="Karnachuk O.V."/>
            <person name="Ravin N.V."/>
        </authorList>
    </citation>
    <scope>NUCLEOTIDE SEQUENCE [LARGE SCALE GENOMIC DNA]</scope>
    <source>
        <strain evidence="4">BY5</strain>
    </source>
</reference>
<evidence type="ECO:0000313" key="5">
    <source>
        <dbReference type="Proteomes" id="UP000252355"/>
    </source>
</evidence>
<feature type="region of interest" description="Disordered" evidence="1">
    <location>
        <begin position="33"/>
        <end position="93"/>
    </location>
</feature>
<dbReference type="SMART" id="SM00257">
    <property type="entry name" value="LysM"/>
    <property type="match status" value="1"/>
</dbReference>
<dbReference type="SUPFAM" id="SSF55166">
    <property type="entry name" value="Hedgehog/DD-peptidase"/>
    <property type="match status" value="1"/>
</dbReference>
<dbReference type="PANTHER" id="PTHR34700">
    <property type="entry name" value="POTASSIUM BINDING PROTEIN KBP"/>
    <property type="match status" value="1"/>
</dbReference>
<evidence type="ECO:0000313" key="4">
    <source>
        <dbReference type="EMBL" id="RCK75783.1"/>
    </source>
</evidence>
<dbReference type="Proteomes" id="UP000252355">
    <property type="component" value="Unassembled WGS sequence"/>
</dbReference>
<dbReference type="PANTHER" id="PTHR34700:SF4">
    <property type="entry name" value="PHAGE-LIKE ELEMENT PBSX PROTEIN XKDP"/>
    <property type="match status" value="1"/>
</dbReference>
<feature type="compositionally biased region" description="Gly residues" evidence="1">
    <location>
        <begin position="229"/>
        <end position="250"/>
    </location>
</feature>
<feature type="domain" description="LysM" evidence="3">
    <location>
        <begin position="155"/>
        <end position="208"/>
    </location>
</feature>
<feature type="compositionally biased region" description="Low complexity" evidence="1">
    <location>
        <begin position="144"/>
        <end position="156"/>
    </location>
</feature>
<evidence type="ECO:0000256" key="2">
    <source>
        <dbReference type="SAM" id="SignalP"/>
    </source>
</evidence>
<feature type="compositionally biased region" description="Polar residues" evidence="1">
    <location>
        <begin position="56"/>
        <end position="68"/>
    </location>
</feature>
<dbReference type="EMBL" id="QOQW01000038">
    <property type="protein sequence ID" value="RCK75783.1"/>
    <property type="molecule type" value="Genomic_DNA"/>
</dbReference>
<dbReference type="InterPro" id="IPR052196">
    <property type="entry name" value="Bact_Kbp"/>
</dbReference>
<accession>A0A367ZCG8</accession>
<keyword evidence="2" id="KW-0732">Signal</keyword>
<dbReference type="CDD" id="cd00118">
    <property type="entry name" value="LysM"/>
    <property type="match status" value="1"/>
</dbReference>
<feature type="signal peptide" evidence="2">
    <location>
        <begin position="1"/>
        <end position="20"/>
    </location>
</feature>
<dbReference type="GO" id="GO:0008233">
    <property type="term" value="F:peptidase activity"/>
    <property type="evidence" value="ECO:0007669"/>
    <property type="project" value="InterPro"/>
</dbReference>
<dbReference type="InterPro" id="IPR018392">
    <property type="entry name" value="LysM"/>
</dbReference>
<dbReference type="InterPro" id="IPR009045">
    <property type="entry name" value="Zn_M74/Hedgehog-like"/>
</dbReference>
<comment type="caution">
    <text evidence="4">The sequence shown here is derived from an EMBL/GenBank/DDBJ whole genome shotgun (WGS) entry which is preliminary data.</text>
</comment>
<dbReference type="InterPro" id="IPR039561">
    <property type="entry name" value="Peptidase_M15C"/>
</dbReference>